<dbReference type="Proteomes" id="UP000274601">
    <property type="component" value="Unassembled WGS sequence"/>
</dbReference>
<organism evidence="1 2">
    <name type="scientific">Actinomadura pelletieri DSM 43383</name>
    <dbReference type="NCBI Taxonomy" id="1120940"/>
    <lineage>
        <taxon>Bacteria</taxon>
        <taxon>Bacillati</taxon>
        <taxon>Actinomycetota</taxon>
        <taxon>Actinomycetes</taxon>
        <taxon>Streptosporangiales</taxon>
        <taxon>Thermomonosporaceae</taxon>
        <taxon>Actinomadura</taxon>
    </lineage>
</organism>
<protein>
    <submittedName>
        <fullName evidence="1">Uncharacterized protein</fullName>
    </submittedName>
</protein>
<evidence type="ECO:0000313" key="2">
    <source>
        <dbReference type="Proteomes" id="UP000274601"/>
    </source>
</evidence>
<keyword evidence="2" id="KW-1185">Reference proteome</keyword>
<evidence type="ECO:0000313" key="1">
    <source>
        <dbReference type="EMBL" id="RKS71092.1"/>
    </source>
</evidence>
<accession>A0A495QGP5</accession>
<dbReference type="EMBL" id="RBWU01000006">
    <property type="protein sequence ID" value="RKS71092.1"/>
    <property type="molecule type" value="Genomic_DNA"/>
</dbReference>
<comment type="caution">
    <text evidence="1">The sequence shown here is derived from an EMBL/GenBank/DDBJ whole genome shotgun (WGS) entry which is preliminary data.</text>
</comment>
<dbReference type="AlphaFoldDB" id="A0A495QGP5"/>
<sequence length="78" mass="8484">METGMCHNTPATDSRGRVPNSLAWCFSRHGANNFSRGFGLVGMAQAGGGSNFTELVRKHVPDYNRRDDGLYKDPPAEG</sequence>
<name>A0A495QGP5_9ACTN</name>
<gene>
    <name evidence="1" type="ORF">BZB76_5578</name>
</gene>
<proteinExistence type="predicted"/>
<reference evidence="1 2" key="1">
    <citation type="submission" date="2018-10" db="EMBL/GenBank/DDBJ databases">
        <title>Genomic Encyclopedia of Archaeal and Bacterial Type Strains, Phase II (KMG-II): from individual species to whole genera.</title>
        <authorList>
            <person name="Goeker M."/>
        </authorList>
    </citation>
    <scope>NUCLEOTIDE SEQUENCE [LARGE SCALE GENOMIC DNA]</scope>
    <source>
        <strain evidence="1 2">DSM 43383</strain>
    </source>
</reference>